<dbReference type="SMART" id="SM00369">
    <property type="entry name" value="LRR_TYP"/>
    <property type="match status" value="6"/>
</dbReference>
<name>A0ABM1IJ71_POLDO</name>
<dbReference type="InterPro" id="IPR050333">
    <property type="entry name" value="SLRP"/>
</dbReference>
<dbReference type="InterPro" id="IPR001611">
    <property type="entry name" value="Leu-rich_rpt"/>
</dbReference>
<dbReference type="SUPFAM" id="SSF52058">
    <property type="entry name" value="L domain-like"/>
    <property type="match status" value="1"/>
</dbReference>
<evidence type="ECO:0000313" key="4">
    <source>
        <dbReference type="RefSeq" id="XP_015180258.1"/>
    </source>
</evidence>
<reference evidence="4" key="1">
    <citation type="submission" date="2025-08" db="UniProtKB">
        <authorList>
            <consortium name="RefSeq"/>
        </authorList>
    </citation>
    <scope>IDENTIFICATION</scope>
    <source>
        <tissue evidence="4">Whole body</tissue>
    </source>
</reference>
<gene>
    <name evidence="4" type="primary">LOC107068427</name>
</gene>
<sequence>MISCLLATTISFDPINYEENLSMKFEEPMDKCDTQQQENVNLVNLGLKVVRDYFISSNNLKSINLENNQIIEIAPYAFNAIPNLSCLNIRRNNLTDIFYNFLPSFRHSSLEKLNLANTTFQSDLDYSVNMDPLISDKEIEQGVTKDAIPNLTHLDISDNNLVEIPKYLGISFPRLTHLYMSDNKLNSIFFNRLPATLEYIYIERNRGNLELTTFPNNISALFLSHNRLYWSIKPTNLYPNLKVLSIRNCNDIITIIQFLEKGKLVDLDISQNDLVYIEAELFKNAKSLEPIDEDAFSNLKMLEKLDLAENNLIKLPESWMYNLEQLNYLNLKSNLFSNLDSMSIYVRSNLSHLYLQQNKFASIKIESLMILPTNVEVYLSSIKIRRNRFNVFDDC</sequence>
<keyword evidence="2" id="KW-0677">Repeat</keyword>
<dbReference type="PANTHER" id="PTHR45712:SF22">
    <property type="entry name" value="INSULIN-LIKE GROWTH FACTOR-BINDING PROTEIN COMPLEX ACID LABILE SUBUNIT"/>
    <property type="match status" value="1"/>
</dbReference>
<dbReference type="Pfam" id="PF13855">
    <property type="entry name" value="LRR_8"/>
    <property type="match status" value="2"/>
</dbReference>
<dbReference type="PANTHER" id="PTHR45712">
    <property type="entry name" value="AGAP008170-PA"/>
    <property type="match status" value="1"/>
</dbReference>
<accession>A0ABM1IJ71</accession>
<dbReference type="RefSeq" id="XP_015180258.1">
    <property type="nucleotide sequence ID" value="XM_015324772.1"/>
</dbReference>
<dbReference type="PROSITE" id="PS51450">
    <property type="entry name" value="LRR"/>
    <property type="match status" value="2"/>
</dbReference>
<dbReference type="InterPro" id="IPR032675">
    <property type="entry name" value="LRR_dom_sf"/>
</dbReference>
<organism evidence="3 4">
    <name type="scientific">Polistes dominula</name>
    <name type="common">European paper wasp</name>
    <name type="synonym">Vespa dominula</name>
    <dbReference type="NCBI Taxonomy" id="743375"/>
    <lineage>
        <taxon>Eukaryota</taxon>
        <taxon>Metazoa</taxon>
        <taxon>Ecdysozoa</taxon>
        <taxon>Arthropoda</taxon>
        <taxon>Hexapoda</taxon>
        <taxon>Insecta</taxon>
        <taxon>Pterygota</taxon>
        <taxon>Neoptera</taxon>
        <taxon>Endopterygota</taxon>
        <taxon>Hymenoptera</taxon>
        <taxon>Apocrita</taxon>
        <taxon>Aculeata</taxon>
        <taxon>Vespoidea</taxon>
        <taxon>Vespidae</taxon>
        <taxon>Polistinae</taxon>
        <taxon>Polistini</taxon>
        <taxon>Polistes</taxon>
    </lineage>
</organism>
<dbReference type="Proteomes" id="UP000694924">
    <property type="component" value="Unplaced"/>
</dbReference>
<keyword evidence="3" id="KW-1185">Reference proteome</keyword>
<evidence type="ECO:0000313" key="3">
    <source>
        <dbReference type="Proteomes" id="UP000694924"/>
    </source>
</evidence>
<keyword evidence="1" id="KW-0433">Leucine-rich repeat</keyword>
<dbReference type="InterPro" id="IPR003591">
    <property type="entry name" value="Leu-rich_rpt_typical-subtyp"/>
</dbReference>
<dbReference type="InterPro" id="IPR025875">
    <property type="entry name" value="Leu-rich_rpt_4"/>
</dbReference>
<dbReference type="Pfam" id="PF12799">
    <property type="entry name" value="LRR_4"/>
    <property type="match status" value="1"/>
</dbReference>
<evidence type="ECO:0000256" key="1">
    <source>
        <dbReference type="ARBA" id="ARBA00022614"/>
    </source>
</evidence>
<dbReference type="GeneID" id="107068427"/>
<evidence type="ECO:0000256" key="2">
    <source>
        <dbReference type="ARBA" id="ARBA00022737"/>
    </source>
</evidence>
<protein>
    <submittedName>
        <fullName evidence="4">Osteomodulin-like</fullName>
    </submittedName>
</protein>
<proteinExistence type="predicted"/>
<dbReference type="Gene3D" id="3.80.10.10">
    <property type="entry name" value="Ribonuclease Inhibitor"/>
    <property type="match status" value="2"/>
</dbReference>